<keyword evidence="4 9" id="KW-0732">Signal</keyword>
<evidence type="ECO:0000256" key="3">
    <source>
        <dbReference type="ARBA" id="ARBA00022692"/>
    </source>
</evidence>
<evidence type="ECO:0000256" key="1">
    <source>
        <dbReference type="ARBA" id="ARBA00004589"/>
    </source>
</evidence>
<feature type="signal peptide" evidence="9">
    <location>
        <begin position="1"/>
        <end position="19"/>
    </location>
</feature>
<name>A0ABD1CL18_CULPP</name>
<proteinExistence type="predicted"/>
<protein>
    <recommendedName>
        <fullName evidence="12">Protein sleepless</fullName>
    </recommendedName>
</protein>
<comment type="subcellular location">
    <subcellularLocation>
        <location evidence="1">Membrane</location>
        <topology evidence="1">Lipid-anchor</topology>
        <topology evidence="1">GPI-anchor</topology>
    </subcellularLocation>
</comment>
<keyword evidence="7" id="KW-0325">Glycoprotein</keyword>
<feature type="chain" id="PRO_5044821757" description="Protein sleepless" evidence="9">
    <location>
        <begin position="20"/>
        <end position="331"/>
    </location>
</feature>
<evidence type="ECO:0000256" key="8">
    <source>
        <dbReference type="ARBA" id="ARBA00023288"/>
    </source>
</evidence>
<keyword evidence="8" id="KW-0449">Lipoprotein</keyword>
<evidence type="ECO:0008006" key="12">
    <source>
        <dbReference type="Google" id="ProtNLM"/>
    </source>
</evidence>
<keyword evidence="5" id="KW-1133">Transmembrane helix</keyword>
<evidence type="ECO:0000256" key="6">
    <source>
        <dbReference type="ARBA" id="ARBA00023136"/>
    </source>
</evidence>
<accession>A0ABD1CL18</accession>
<keyword evidence="3" id="KW-0812">Transmembrane</keyword>
<comment type="caution">
    <text evidence="10">The sequence shown here is derived from an EMBL/GenBank/DDBJ whole genome shotgun (WGS) entry which is preliminary data.</text>
</comment>
<dbReference type="AlphaFoldDB" id="A0ABD1CL18"/>
<dbReference type="PANTHER" id="PTHR33562:SF2">
    <property type="entry name" value="PROTEIN QUIVER"/>
    <property type="match status" value="1"/>
</dbReference>
<evidence type="ECO:0000256" key="7">
    <source>
        <dbReference type="ARBA" id="ARBA00023180"/>
    </source>
</evidence>
<gene>
    <name evidence="10" type="ORF">pipiens_016492</name>
</gene>
<evidence type="ECO:0000313" key="10">
    <source>
        <dbReference type="EMBL" id="KAL1377092.1"/>
    </source>
</evidence>
<evidence type="ECO:0000256" key="5">
    <source>
        <dbReference type="ARBA" id="ARBA00022989"/>
    </source>
</evidence>
<dbReference type="InterPro" id="IPR050975">
    <property type="entry name" value="Sleep_regulator"/>
</dbReference>
<dbReference type="Proteomes" id="UP001562425">
    <property type="component" value="Unassembled WGS sequence"/>
</dbReference>
<dbReference type="EMBL" id="JBEHCU010011195">
    <property type="protein sequence ID" value="KAL1377092.1"/>
    <property type="molecule type" value="Genomic_DNA"/>
</dbReference>
<evidence type="ECO:0000256" key="4">
    <source>
        <dbReference type="ARBA" id="ARBA00022729"/>
    </source>
</evidence>
<dbReference type="PANTHER" id="PTHR33562">
    <property type="entry name" value="ATILLA, ISOFORM B-RELATED-RELATED"/>
    <property type="match status" value="1"/>
</dbReference>
<sequence length="331" mass="35057">MKFLLLSIASLCILSTATGLTCYSCTAENDCNENVVECTALSATAGLAQILAHKPSLQVIPSTGFKCYKLVVEPAATKTELAIKGCTYESTDVCAGTPILAEQKSCNTCSENECNGTSRQLGMGGLGLLLVAVMTLWGGYYKHQINDFGWPLPDCPRPITCSPVVDLRSGAPIIISSVKMKVLTVSLIVTSICFQTIAALWCMQGATIDKNGDKSTGNEVDKMPEVAECGAGVALASTALLFAVKPNTISFPSGDYKCYHLKYEDKNSDASTIIKGCIYSSLNVCDGKFTSKKTNEVFCSQCSEDGCNSGGRFGSSLTLVGLAVVLAYLVR</sequence>
<reference evidence="10 11" key="1">
    <citation type="submission" date="2024-05" db="EMBL/GenBank/DDBJ databases">
        <title>Culex pipiens pipiens assembly and annotation.</title>
        <authorList>
            <person name="Alout H."/>
            <person name="Durand T."/>
        </authorList>
    </citation>
    <scope>NUCLEOTIDE SEQUENCE [LARGE SCALE GENOMIC DNA]</scope>
    <source>
        <strain evidence="10">HA-2024</strain>
        <tissue evidence="10">Whole body</tissue>
    </source>
</reference>
<keyword evidence="6" id="KW-0472">Membrane</keyword>
<keyword evidence="11" id="KW-1185">Reference proteome</keyword>
<evidence type="ECO:0000256" key="9">
    <source>
        <dbReference type="SAM" id="SignalP"/>
    </source>
</evidence>
<evidence type="ECO:0000256" key="2">
    <source>
        <dbReference type="ARBA" id="ARBA00022622"/>
    </source>
</evidence>
<evidence type="ECO:0000313" key="11">
    <source>
        <dbReference type="Proteomes" id="UP001562425"/>
    </source>
</evidence>
<dbReference type="GO" id="GO:0098552">
    <property type="term" value="C:side of membrane"/>
    <property type="evidence" value="ECO:0007669"/>
    <property type="project" value="UniProtKB-KW"/>
</dbReference>
<organism evidence="10 11">
    <name type="scientific">Culex pipiens pipiens</name>
    <name type="common">Northern house mosquito</name>
    <dbReference type="NCBI Taxonomy" id="38569"/>
    <lineage>
        <taxon>Eukaryota</taxon>
        <taxon>Metazoa</taxon>
        <taxon>Ecdysozoa</taxon>
        <taxon>Arthropoda</taxon>
        <taxon>Hexapoda</taxon>
        <taxon>Insecta</taxon>
        <taxon>Pterygota</taxon>
        <taxon>Neoptera</taxon>
        <taxon>Endopterygota</taxon>
        <taxon>Diptera</taxon>
        <taxon>Nematocera</taxon>
        <taxon>Culicoidea</taxon>
        <taxon>Culicidae</taxon>
        <taxon>Culicinae</taxon>
        <taxon>Culicini</taxon>
        <taxon>Culex</taxon>
        <taxon>Culex</taxon>
    </lineage>
</organism>
<keyword evidence="2" id="KW-0336">GPI-anchor</keyword>